<dbReference type="PANTHER" id="PTHR46344:SF27">
    <property type="entry name" value="KELCH REPEAT SUPERFAMILY PROTEIN"/>
    <property type="match status" value="1"/>
</dbReference>
<gene>
    <name evidence="3" type="ORF">OS493_021479</name>
</gene>
<keyword evidence="4" id="KW-1185">Reference proteome</keyword>
<accession>A0A9W9YZ58</accession>
<name>A0A9W9YZ58_9CNID</name>
<dbReference type="Proteomes" id="UP001163046">
    <property type="component" value="Unassembled WGS sequence"/>
</dbReference>
<dbReference type="SMART" id="SM00612">
    <property type="entry name" value="Kelch"/>
    <property type="match status" value="3"/>
</dbReference>
<dbReference type="SUPFAM" id="SSF117281">
    <property type="entry name" value="Kelch motif"/>
    <property type="match status" value="1"/>
</dbReference>
<keyword evidence="2" id="KW-0677">Repeat</keyword>
<evidence type="ECO:0000256" key="1">
    <source>
        <dbReference type="ARBA" id="ARBA00022441"/>
    </source>
</evidence>
<comment type="caution">
    <text evidence="3">The sequence shown here is derived from an EMBL/GenBank/DDBJ whole genome shotgun (WGS) entry which is preliminary data.</text>
</comment>
<dbReference type="OrthoDB" id="5949810at2759"/>
<dbReference type="Gene3D" id="2.120.10.80">
    <property type="entry name" value="Kelch-type beta propeller"/>
    <property type="match status" value="1"/>
</dbReference>
<dbReference type="Pfam" id="PF01344">
    <property type="entry name" value="Kelch_1"/>
    <property type="match status" value="2"/>
</dbReference>
<protein>
    <submittedName>
        <fullName evidence="3">Uncharacterized protein</fullName>
    </submittedName>
</protein>
<dbReference type="InterPro" id="IPR006652">
    <property type="entry name" value="Kelch_1"/>
</dbReference>
<evidence type="ECO:0000313" key="3">
    <source>
        <dbReference type="EMBL" id="KAJ7372051.1"/>
    </source>
</evidence>
<keyword evidence="1" id="KW-0880">Kelch repeat</keyword>
<dbReference type="EMBL" id="MU826839">
    <property type="protein sequence ID" value="KAJ7372051.1"/>
    <property type="molecule type" value="Genomic_DNA"/>
</dbReference>
<proteinExistence type="predicted"/>
<dbReference type="AlphaFoldDB" id="A0A9W9YZ58"/>
<reference evidence="3" key="1">
    <citation type="submission" date="2023-01" db="EMBL/GenBank/DDBJ databases">
        <title>Genome assembly of the deep-sea coral Lophelia pertusa.</title>
        <authorList>
            <person name="Herrera S."/>
            <person name="Cordes E."/>
        </authorList>
    </citation>
    <scope>NUCLEOTIDE SEQUENCE</scope>
    <source>
        <strain evidence="3">USNM1676648</strain>
        <tissue evidence="3">Polyp</tissue>
    </source>
</reference>
<organism evidence="3 4">
    <name type="scientific">Desmophyllum pertusum</name>
    <dbReference type="NCBI Taxonomy" id="174260"/>
    <lineage>
        <taxon>Eukaryota</taxon>
        <taxon>Metazoa</taxon>
        <taxon>Cnidaria</taxon>
        <taxon>Anthozoa</taxon>
        <taxon>Hexacorallia</taxon>
        <taxon>Scleractinia</taxon>
        <taxon>Caryophylliina</taxon>
        <taxon>Caryophylliidae</taxon>
        <taxon>Desmophyllum</taxon>
    </lineage>
</organism>
<evidence type="ECO:0000313" key="4">
    <source>
        <dbReference type="Proteomes" id="UP001163046"/>
    </source>
</evidence>
<evidence type="ECO:0000256" key="2">
    <source>
        <dbReference type="ARBA" id="ARBA00022737"/>
    </source>
</evidence>
<sequence length="185" mass="20729">MVHKYDVDSNVWEKIPSSDGEIDEGACIVGENNSLFFIGGIPASTVTKKFDITELKWEKIADMQQGRYSAFGEAHHGKIFIAGGRQHSDHHLKSCEVYDVVTNEWQFIASLNLPRSDGSMVCYLGTMYVLGGMSTEGISRALTVEYYDSESNKWIEATAIPSTEPHSCNFQACLLRHFKECDTFD</sequence>
<dbReference type="InterPro" id="IPR015915">
    <property type="entry name" value="Kelch-typ_b-propeller"/>
</dbReference>
<dbReference type="PANTHER" id="PTHR46344">
    <property type="entry name" value="OS02G0202900 PROTEIN"/>
    <property type="match status" value="1"/>
</dbReference>